<organism evidence="12 13">
    <name type="scientific">Halobacterium litoreum</name>
    <dbReference type="NCBI Taxonomy" id="2039234"/>
    <lineage>
        <taxon>Archaea</taxon>
        <taxon>Methanobacteriati</taxon>
        <taxon>Methanobacteriota</taxon>
        <taxon>Stenosarchaea group</taxon>
        <taxon>Halobacteria</taxon>
        <taxon>Halobacteriales</taxon>
        <taxon>Halobacteriaceae</taxon>
        <taxon>Halobacterium</taxon>
    </lineage>
</organism>
<feature type="binding site" evidence="7">
    <location>
        <position position="354"/>
    </location>
    <ligand>
        <name>Zn(2+)</name>
        <dbReference type="ChEBI" id="CHEBI:29105"/>
        <note>catalytic</note>
    </ligand>
</feature>
<dbReference type="Proteomes" id="UP001595660">
    <property type="component" value="Unassembled WGS sequence"/>
</dbReference>
<evidence type="ECO:0000259" key="11">
    <source>
        <dbReference type="Pfam" id="PF16491"/>
    </source>
</evidence>
<keyword evidence="13" id="KW-1185">Reference proteome</keyword>
<gene>
    <name evidence="12" type="ORF">ACFOKC_11970</name>
</gene>
<comment type="similarity">
    <text evidence="8">Belongs to the peptidase M48 family.</text>
</comment>
<sequence>MLVYHAVFLALVAGTTAFFAVLAALNVRYAERAVRERADWLAETIGVDDPDELLDYHRLGTAASQLESVVVLGVVLLVLYSGLFGDGVAAVYDTVGSDLLAGVALFVGATVGMQLLSLPFDAFDTFAVEEAFGFNEQSPALFARDKMVSTAVAAVFVAVLGAGVLYTVEAFPNWWWLAATGVVVAFLLATQILVPRVVMPLFYDFDPVENSDLRDAVEDVFERAGFACDQVYVMNASSRSGHSNAFFTGFGRTKRVVLFDTLVEQMDETEVQSVLAHELAHWKKGHIWQNVAASALQAGILLFLAQFLVESAWLYEMFAVPERAAAGLLLAGLWLQPLSQLTAPIQNKLWLANEREADAFAVDVMGGGDALAGALADLTSENLGNPFPHPYYEAFHYQHPPVPERIRYLTEGDGTELESEAGGPGDAAV</sequence>
<feature type="domain" description="Peptidase M48" evidence="10">
    <location>
        <begin position="208"/>
        <end position="411"/>
    </location>
</feature>
<evidence type="ECO:0000256" key="1">
    <source>
        <dbReference type="ARBA" id="ARBA00022670"/>
    </source>
</evidence>
<evidence type="ECO:0000256" key="5">
    <source>
        <dbReference type="ARBA" id="ARBA00023049"/>
    </source>
</evidence>
<reference evidence="12 13" key="1">
    <citation type="journal article" date="2019" name="Int. J. Syst. Evol. Microbiol.">
        <title>The Global Catalogue of Microorganisms (GCM) 10K type strain sequencing project: providing services to taxonomists for standard genome sequencing and annotation.</title>
        <authorList>
            <consortium name="The Broad Institute Genomics Platform"/>
            <consortium name="The Broad Institute Genome Sequencing Center for Infectious Disease"/>
            <person name="Wu L."/>
            <person name="Ma J."/>
        </authorList>
    </citation>
    <scope>NUCLEOTIDE SEQUENCE [LARGE SCALE GENOMIC DNA]</scope>
    <source>
        <strain evidence="12 13">CGMCC 1.12562</strain>
    </source>
</reference>
<evidence type="ECO:0000313" key="13">
    <source>
        <dbReference type="Proteomes" id="UP001595660"/>
    </source>
</evidence>
<keyword evidence="4 7" id="KW-0862">Zinc</keyword>
<keyword evidence="5 8" id="KW-0482">Metalloprotease</keyword>
<feature type="transmembrane region" description="Helical" evidence="9">
    <location>
        <begin position="6"/>
        <end position="27"/>
    </location>
</feature>
<keyword evidence="3 8" id="KW-0378">Hydrolase</keyword>
<dbReference type="GO" id="GO:0006508">
    <property type="term" value="P:proteolysis"/>
    <property type="evidence" value="ECO:0007669"/>
    <property type="project" value="UniProtKB-KW"/>
</dbReference>
<keyword evidence="2 7" id="KW-0479">Metal-binding</keyword>
<feature type="transmembrane region" description="Helical" evidence="9">
    <location>
        <begin position="98"/>
        <end position="116"/>
    </location>
</feature>
<feature type="binding site" evidence="7">
    <location>
        <position position="281"/>
    </location>
    <ligand>
        <name>Zn(2+)</name>
        <dbReference type="ChEBI" id="CHEBI:29105"/>
        <note>catalytic</note>
    </ligand>
</feature>
<dbReference type="CDD" id="cd07343">
    <property type="entry name" value="M48A_Zmpste24p_like"/>
    <property type="match status" value="1"/>
</dbReference>
<feature type="binding site" evidence="7">
    <location>
        <position position="277"/>
    </location>
    <ligand>
        <name>Zn(2+)</name>
        <dbReference type="ChEBI" id="CHEBI:29105"/>
        <note>catalytic</note>
    </ligand>
</feature>
<evidence type="ECO:0000256" key="8">
    <source>
        <dbReference type="RuleBase" id="RU003983"/>
    </source>
</evidence>
<evidence type="ECO:0000256" key="7">
    <source>
        <dbReference type="PIRSR" id="PIRSR627057-2"/>
    </source>
</evidence>
<name>A0ABD5NGJ5_9EURY</name>
<dbReference type="InterPro" id="IPR001915">
    <property type="entry name" value="Peptidase_M48"/>
</dbReference>
<dbReference type="EMBL" id="JBHRWN010000002">
    <property type="protein sequence ID" value="MFC3478437.1"/>
    <property type="molecule type" value="Genomic_DNA"/>
</dbReference>
<accession>A0ABD5NGJ5</accession>
<feature type="domain" description="CAAX prenyl protease 1 N-terminal" evidence="11">
    <location>
        <begin position="47"/>
        <end position="203"/>
    </location>
</feature>
<dbReference type="Pfam" id="PF01435">
    <property type="entry name" value="Peptidase_M48"/>
    <property type="match status" value="1"/>
</dbReference>
<dbReference type="FunFam" id="3.30.2010.10:FF:000010">
    <property type="entry name" value="M48 family peptidase"/>
    <property type="match status" value="1"/>
</dbReference>
<dbReference type="GO" id="GO:0046872">
    <property type="term" value="F:metal ion binding"/>
    <property type="evidence" value="ECO:0007669"/>
    <property type="project" value="UniProtKB-KW"/>
</dbReference>
<dbReference type="InterPro" id="IPR032456">
    <property type="entry name" value="Peptidase_M48_N"/>
</dbReference>
<feature type="transmembrane region" description="Helical" evidence="9">
    <location>
        <begin position="174"/>
        <end position="194"/>
    </location>
</feature>
<feature type="active site" evidence="6">
    <location>
        <position position="278"/>
    </location>
</feature>
<evidence type="ECO:0000256" key="9">
    <source>
        <dbReference type="SAM" id="Phobius"/>
    </source>
</evidence>
<dbReference type="AlphaFoldDB" id="A0ABD5NGJ5"/>
<feature type="active site" description="Proton donor" evidence="6">
    <location>
        <position position="358"/>
    </location>
</feature>
<dbReference type="RefSeq" id="WP_232570388.1">
    <property type="nucleotide sequence ID" value="NZ_CP089466.1"/>
</dbReference>
<evidence type="ECO:0000256" key="6">
    <source>
        <dbReference type="PIRSR" id="PIRSR627057-1"/>
    </source>
</evidence>
<evidence type="ECO:0000256" key="4">
    <source>
        <dbReference type="ARBA" id="ARBA00022833"/>
    </source>
</evidence>
<proteinExistence type="inferred from homology"/>
<dbReference type="GeneID" id="69118553"/>
<dbReference type="Pfam" id="PF16491">
    <property type="entry name" value="Peptidase_M48_N"/>
    <property type="match status" value="1"/>
</dbReference>
<evidence type="ECO:0000313" key="12">
    <source>
        <dbReference type="EMBL" id="MFC3478437.1"/>
    </source>
</evidence>
<keyword evidence="9" id="KW-0812">Transmembrane</keyword>
<dbReference type="InterPro" id="IPR027057">
    <property type="entry name" value="CAXX_Prtase_1"/>
</dbReference>
<feature type="transmembrane region" description="Helical" evidence="9">
    <location>
        <begin position="69"/>
        <end position="92"/>
    </location>
</feature>
<keyword evidence="9" id="KW-1133">Transmembrane helix</keyword>
<evidence type="ECO:0000256" key="2">
    <source>
        <dbReference type="ARBA" id="ARBA00022723"/>
    </source>
</evidence>
<dbReference type="GO" id="GO:0008237">
    <property type="term" value="F:metallopeptidase activity"/>
    <property type="evidence" value="ECO:0007669"/>
    <property type="project" value="UniProtKB-KW"/>
</dbReference>
<comment type="cofactor">
    <cofactor evidence="7 8">
        <name>Zn(2+)</name>
        <dbReference type="ChEBI" id="CHEBI:29105"/>
    </cofactor>
    <text evidence="7 8">Binds 1 zinc ion per subunit.</text>
</comment>
<feature type="transmembrane region" description="Helical" evidence="9">
    <location>
        <begin position="147"/>
        <end position="168"/>
    </location>
</feature>
<comment type="caution">
    <text evidence="12">The sequence shown here is derived from an EMBL/GenBank/DDBJ whole genome shotgun (WGS) entry which is preliminary data.</text>
</comment>
<dbReference type="PANTHER" id="PTHR10120">
    <property type="entry name" value="CAAX PRENYL PROTEASE 1"/>
    <property type="match status" value="1"/>
</dbReference>
<evidence type="ECO:0000259" key="10">
    <source>
        <dbReference type="Pfam" id="PF01435"/>
    </source>
</evidence>
<evidence type="ECO:0000256" key="3">
    <source>
        <dbReference type="ARBA" id="ARBA00022801"/>
    </source>
</evidence>
<keyword evidence="1 8" id="KW-0645">Protease</keyword>
<keyword evidence="9" id="KW-0472">Membrane</keyword>
<protein>
    <submittedName>
        <fullName evidence="12">M48 family metallopeptidase</fullName>
    </submittedName>
</protein>
<dbReference type="Gene3D" id="3.30.2010.10">
    <property type="entry name" value="Metalloproteases ('zincins'), catalytic domain"/>
    <property type="match status" value="1"/>
</dbReference>